<protein>
    <recommendedName>
        <fullName evidence="4">TrbL/VirB6 plasmid conjugal transfer protein</fullName>
    </recommendedName>
</protein>
<feature type="transmembrane region" description="Helical" evidence="1">
    <location>
        <begin position="168"/>
        <end position="189"/>
    </location>
</feature>
<feature type="transmembrane region" description="Helical" evidence="1">
    <location>
        <begin position="60"/>
        <end position="81"/>
    </location>
</feature>
<evidence type="ECO:0008006" key="4">
    <source>
        <dbReference type="Google" id="ProtNLM"/>
    </source>
</evidence>
<dbReference type="Proteomes" id="UP001320544">
    <property type="component" value="Chromosome"/>
</dbReference>
<feature type="transmembrane region" description="Helical" evidence="1">
    <location>
        <begin position="88"/>
        <end position="107"/>
    </location>
</feature>
<dbReference type="Pfam" id="PF19478">
    <property type="entry name" value="TrbL_2"/>
    <property type="match status" value="1"/>
</dbReference>
<evidence type="ECO:0000313" key="3">
    <source>
        <dbReference type="Proteomes" id="UP001320544"/>
    </source>
</evidence>
<accession>A0ABM7WF40</accession>
<keyword evidence="3" id="KW-1185">Reference proteome</keyword>
<keyword evidence="1" id="KW-0472">Membrane</keyword>
<dbReference type="InterPro" id="IPR045798">
    <property type="entry name" value="TrbL_Firmicutes"/>
</dbReference>
<gene>
    <name evidence="2" type="ORF">CE91St30_01790</name>
</gene>
<evidence type="ECO:0000313" key="2">
    <source>
        <dbReference type="EMBL" id="BDE94846.1"/>
    </source>
</evidence>
<keyword evidence="1" id="KW-0812">Transmembrane</keyword>
<feature type="transmembrane region" description="Helical" evidence="1">
    <location>
        <begin position="363"/>
        <end position="385"/>
    </location>
</feature>
<keyword evidence="1" id="KW-1133">Transmembrane helix</keyword>
<proteinExistence type="predicted"/>
<dbReference type="RefSeq" id="WP_244411373.1">
    <property type="nucleotide sequence ID" value="NZ_AP025564.1"/>
</dbReference>
<sequence>MRLIGSIVDSYFPLLAAEARANAAGREIVAEIGYDPSKPPKGRGFADRACSAFVWVLDHQAASCAILAVAIVGIMVVGQLANPQEASALPIIPIIVGAGVTGAFFAGGDILDAAASTIQEGLRGAVNFELATITASIDSFTKSNMLTQDLNDIIPGVVDVLRNIHDTVTITVANVVLLVFLLVGLGKVISNMNKAETGIDLWQLCMVFIGFAFAKTIIDGSWALMQLAFDIVRFLIVSIANNPAAQMAYAANAVPDSVENWGVLLMMLLVAFIVKCVVLFVIVLANITVIVRCIQIYVYICLSPLPLATLVSDGGRSVATHFIKAFSAVLMAGAILSLLFVMMGAFVSTLSATTVEPSSIDSAIQWVIELFFSIGVFIAFGWCVFQSGTWARDFTGA</sequence>
<name>A0ABM7WF40_9ACTN</name>
<reference evidence="2 3" key="1">
    <citation type="submission" date="2022-01" db="EMBL/GenBank/DDBJ databases">
        <title>Novel bile acid biosynthetic pathways are enriched in the microbiome of centenarians.</title>
        <authorList>
            <person name="Sato Y."/>
            <person name="Atarashi K."/>
            <person name="Plichta R.D."/>
            <person name="Arai Y."/>
            <person name="Sasajima S."/>
            <person name="Kearney M.S."/>
            <person name="Suda W."/>
            <person name="Takeshita K."/>
            <person name="Sasaki T."/>
            <person name="Okamoto S."/>
            <person name="Skelly N.A."/>
            <person name="Okamura Y."/>
            <person name="Vlamakis H."/>
            <person name="Li Y."/>
            <person name="Tanoue T."/>
            <person name="Takei H."/>
            <person name="Nittono H."/>
            <person name="Narushima S."/>
            <person name="Irie J."/>
            <person name="Itoh H."/>
            <person name="Moriya K."/>
            <person name="Sugiura Y."/>
            <person name="Suematsu M."/>
            <person name="Moritoki N."/>
            <person name="Shibata S."/>
            <person name="Littman R.D."/>
            <person name="Fischbach A.M."/>
            <person name="Uwamino Y."/>
            <person name="Inoue T."/>
            <person name="Honda A."/>
            <person name="Hattori M."/>
            <person name="Murai T."/>
            <person name="Xavier J.R."/>
            <person name="Hirose N."/>
            <person name="Honda K."/>
        </authorList>
    </citation>
    <scope>NUCLEOTIDE SEQUENCE [LARGE SCALE GENOMIC DNA]</scope>
    <source>
        <strain evidence="2 3">CE91-St30</strain>
    </source>
</reference>
<dbReference type="EMBL" id="AP025564">
    <property type="protein sequence ID" value="BDE94846.1"/>
    <property type="molecule type" value="Genomic_DNA"/>
</dbReference>
<feature type="transmembrane region" description="Helical" evidence="1">
    <location>
        <begin position="263"/>
        <end position="283"/>
    </location>
</feature>
<feature type="transmembrane region" description="Helical" evidence="1">
    <location>
        <begin position="201"/>
        <end position="225"/>
    </location>
</feature>
<organism evidence="2 3">
    <name type="scientific">Raoultibacter timonensis</name>
    <dbReference type="NCBI Taxonomy" id="1907662"/>
    <lineage>
        <taxon>Bacteria</taxon>
        <taxon>Bacillati</taxon>
        <taxon>Actinomycetota</taxon>
        <taxon>Coriobacteriia</taxon>
        <taxon>Eggerthellales</taxon>
        <taxon>Eggerthellaceae</taxon>
        <taxon>Raoultibacter</taxon>
    </lineage>
</organism>
<evidence type="ECO:0000256" key="1">
    <source>
        <dbReference type="SAM" id="Phobius"/>
    </source>
</evidence>
<feature type="transmembrane region" description="Helical" evidence="1">
    <location>
        <begin position="322"/>
        <end position="343"/>
    </location>
</feature>